<feature type="region of interest" description="Disordered" evidence="1">
    <location>
        <begin position="1"/>
        <end position="53"/>
    </location>
</feature>
<dbReference type="AlphaFoldDB" id="A0A4Y9XS94"/>
<feature type="transmembrane region" description="Helical" evidence="2">
    <location>
        <begin position="196"/>
        <end position="219"/>
    </location>
</feature>
<feature type="transmembrane region" description="Helical" evidence="2">
    <location>
        <begin position="292"/>
        <end position="311"/>
    </location>
</feature>
<evidence type="ECO:0000256" key="2">
    <source>
        <dbReference type="SAM" id="Phobius"/>
    </source>
</evidence>
<organism evidence="3 4">
    <name type="scientific">Dentipellis fragilis</name>
    <dbReference type="NCBI Taxonomy" id="205917"/>
    <lineage>
        <taxon>Eukaryota</taxon>
        <taxon>Fungi</taxon>
        <taxon>Dikarya</taxon>
        <taxon>Basidiomycota</taxon>
        <taxon>Agaricomycotina</taxon>
        <taxon>Agaricomycetes</taxon>
        <taxon>Russulales</taxon>
        <taxon>Hericiaceae</taxon>
        <taxon>Dentipellis</taxon>
    </lineage>
</organism>
<reference evidence="3 4" key="1">
    <citation type="submission" date="2019-02" db="EMBL/GenBank/DDBJ databases">
        <title>Genome sequencing of the rare red list fungi Dentipellis fragilis.</title>
        <authorList>
            <person name="Buettner E."/>
            <person name="Kellner H."/>
        </authorList>
    </citation>
    <scope>NUCLEOTIDE SEQUENCE [LARGE SCALE GENOMIC DNA]</scope>
    <source>
        <strain evidence="3 4">DSM 105465</strain>
    </source>
</reference>
<feature type="transmembrane region" description="Helical" evidence="2">
    <location>
        <begin position="239"/>
        <end position="257"/>
    </location>
</feature>
<dbReference type="EMBL" id="SEOQ01001276">
    <property type="protein sequence ID" value="TFY52622.1"/>
    <property type="molecule type" value="Genomic_DNA"/>
</dbReference>
<dbReference type="Pfam" id="PF09531">
    <property type="entry name" value="Ndc1_Nup"/>
    <property type="match status" value="1"/>
</dbReference>
<dbReference type="OrthoDB" id="67850at2759"/>
<keyword evidence="2" id="KW-1133">Transmembrane helix</keyword>
<keyword evidence="2" id="KW-0472">Membrane</keyword>
<dbReference type="STRING" id="205917.A0A4Y9XS94"/>
<dbReference type="Proteomes" id="UP000298327">
    <property type="component" value="Unassembled WGS sequence"/>
</dbReference>
<feature type="compositionally biased region" description="Basic residues" evidence="1">
    <location>
        <begin position="1"/>
        <end position="13"/>
    </location>
</feature>
<comment type="caution">
    <text evidence="3">The sequence shown here is derived from an EMBL/GenBank/DDBJ whole genome shotgun (WGS) entry which is preliminary data.</text>
</comment>
<protein>
    <submittedName>
        <fullName evidence="3">Uncharacterized protein</fullName>
    </submittedName>
</protein>
<name>A0A4Y9XS94_9AGAM</name>
<evidence type="ECO:0000256" key="1">
    <source>
        <dbReference type="SAM" id="MobiDB-lite"/>
    </source>
</evidence>
<dbReference type="InterPro" id="IPR019049">
    <property type="entry name" value="Nucleoporin_prot_Ndc1/Nup"/>
</dbReference>
<sequence>MAARTKRVRRLPKRDRAAVSPGFHQRDTDPDTRSLSSRPRRRAPKRPSRDGFDHVLHALGSNHSTCTSGIAVLRAACAQCPPPPPAIRHPNALFHVFVDCYDAVGWVDAGRCERARDIGQSGSTVLAEDNRVCVFVLAVEHGANSSAEEGVPYCPDVPISMAGHHFPQFPSESNPAPSPLQTITSAFSKSTTFRVLLVYTACAAVATALHVSMTCLVTGSDPRLHVFVKSRKHPFYLNGRFLFVVLAQLALAASYHLRNIMLDRFAVHWKHARPSSAKGSAWVNHLARTFQVAVVSSIFALLVFSAYVVAFGLTRTLVLPILFKVPVVSMVLRPFCAHFLRGSWTISLLPRHLGLISRTCMLGLTTIVSWEFAESLFDEKIHEPISVSRLTSDPSTSLVAGVTSLDPYYKYFAYWELDDFAKDDSAAAVSRRIAMFSDQKYSPSLWSTLVRESLLFLGKDYQCFLRRGKPAPPAAPAPAPKYKGPEMPSTPILRKPIFKSGGTRSPIAQMLNSFAADGAVTQALESSVETTATHIPEIFRA</sequence>
<feature type="non-terminal residue" evidence="3">
    <location>
        <position position="541"/>
    </location>
</feature>
<keyword evidence="2" id="KW-0812">Transmembrane</keyword>
<gene>
    <name evidence="3" type="ORF">EVG20_g10473</name>
</gene>
<keyword evidence="4" id="KW-1185">Reference proteome</keyword>
<evidence type="ECO:0000313" key="4">
    <source>
        <dbReference type="Proteomes" id="UP000298327"/>
    </source>
</evidence>
<proteinExistence type="predicted"/>
<accession>A0A4Y9XS94</accession>
<evidence type="ECO:0000313" key="3">
    <source>
        <dbReference type="EMBL" id="TFY52622.1"/>
    </source>
</evidence>